<comment type="similarity">
    <text evidence="2">Belongs to the PpiC/parvulin rotamase family.</text>
</comment>
<evidence type="ECO:0000259" key="7">
    <source>
        <dbReference type="PROSITE" id="PS50198"/>
    </source>
</evidence>
<dbReference type="InterPro" id="IPR023058">
    <property type="entry name" value="PPIase_PpiC_CS"/>
</dbReference>
<evidence type="ECO:0000313" key="8">
    <source>
        <dbReference type="EMBL" id="RSZ32019.1"/>
    </source>
</evidence>
<name>A0ABY0A1L9_9BURK</name>
<evidence type="ECO:0000256" key="6">
    <source>
        <dbReference type="PROSITE-ProRule" id="PRU00278"/>
    </source>
</evidence>
<keyword evidence="9" id="KW-1185">Reference proteome</keyword>
<comment type="catalytic activity">
    <reaction evidence="1">
        <text>[protein]-peptidylproline (omega=180) = [protein]-peptidylproline (omega=0)</text>
        <dbReference type="Rhea" id="RHEA:16237"/>
        <dbReference type="Rhea" id="RHEA-COMP:10747"/>
        <dbReference type="Rhea" id="RHEA-COMP:10748"/>
        <dbReference type="ChEBI" id="CHEBI:83833"/>
        <dbReference type="ChEBI" id="CHEBI:83834"/>
        <dbReference type="EC" id="5.2.1.8"/>
    </reaction>
</comment>
<evidence type="ECO:0000256" key="4">
    <source>
        <dbReference type="ARBA" id="ARBA00023110"/>
    </source>
</evidence>
<sequence length="294" mass="31430">MSAGGCGGGACQCRETAAPVAASTPVVIEPAASVAPTETSCAAINGVALHLPGERPDEYSLRELAWAELLRQEAVARGLLPPSEALLAPRLGTAEQAVIQQMLDDEIEVPMPSEGECRRYYAARSAHFAIGRRVHARHILFAVTQGINVAALAARAEQALLELRRRDAAPTRFAELARTLSNCPSGAEGGDLGWIGPDDCADELTAELFHNSERLDALGLHPRLVHSRYGFHIVEVLARDAGRRQSFEEVSPRIAVQLAQQSRAKALHQYMQLLAGRAGLSGLVLEGADSPLVQ</sequence>
<dbReference type="Gene3D" id="3.10.50.40">
    <property type="match status" value="1"/>
</dbReference>
<dbReference type="PANTHER" id="PTHR47245">
    <property type="entry name" value="PEPTIDYLPROLYL ISOMERASE"/>
    <property type="match status" value="1"/>
</dbReference>
<proteinExistence type="inferred from homology"/>
<accession>A0ABY0A1L9</accession>
<dbReference type="InterPro" id="IPR000297">
    <property type="entry name" value="PPIase_PpiC"/>
</dbReference>
<keyword evidence="5 6" id="KW-0413">Isomerase</keyword>
<gene>
    <name evidence="8" type="ORF">EJO66_22480</name>
</gene>
<dbReference type="PROSITE" id="PS50198">
    <property type="entry name" value="PPIC_PPIASE_2"/>
    <property type="match status" value="1"/>
</dbReference>
<evidence type="ECO:0000313" key="9">
    <source>
        <dbReference type="Proteomes" id="UP000271137"/>
    </source>
</evidence>
<dbReference type="InterPro" id="IPR046357">
    <property type="entry name" value="PPIase_dom_sf"/>
</dbReference>
<dbReference type="PANTHER" id="PTHR47245:SF2">
    <property type="entry name" value="PEPTIDYL-PROLYL CIS-TRANS ISOMERASE HP_0175-RELATED"/>
    <property type="match status" value="1"/>
</dbReference>
<dbReference type="InterPro" id="IPR050245">
    <property type="entry name" value="PrsA_foldase"/>
</dbReference>
<dbReference type="Proteomes" id="UP000271137">
    <property type="component" value="Unassembled WGS sequence"/>
</dbReference>
<protein>
    <recommendedName>
        <fullName evidence="3">peptidylprolyl isomerase</fullName>
        <ecNumber evidence="3">5.2.1.8</ecNumber>
    </recommendedName>
</protein>
<dbReference type="GO" id="GO:0016853">
    <property type="term" value="F:isomerase activity"/>
    <property type="evidence" value="ECO:0007669"/>
    <property type="project" value="UniProtKB-KW"/>
</dbReference>
<evidence type="ECO:0000256" key="1">
    <source>
        <dbReference type="ARBA" id="ARBA00000971"/>
    </source>
</evidence>
<comment type="caution">
    <text evidence="8">The sequence shown here is derived from an EMBL/GenBank/DDBJ whole genome shotgun (WGS) entry which is preliminary data.</text>
</comment>
<evidence type="ECO:0000256" key="3">
    <source>
        <dbReference type="ARBA" id="ARBA00013194"/>
    </source>
</evidence>
<dbReference type="EMBL" id="RXFQ01000014">
    <property type="protein sequence ID" value="RSZ32019.1"/>
    <property type="molecule type" value="Genomic_DNA"/>
</dbReference>
<dbReference type="EC" id="5.2.1.8" evidence="3"/>
<feature type="domain" description="PpiC" evidence="7">
    <location>
        <begin position="131"/>
        <end position="238"/>
    </location>
</feature>
<dbReference type="PROSITE" id="PS01096">
    <property type="entry name" value="PPIC_PPIASE_1"/>
    <property type="match status" value="1"/>
</dbReference>
<dbReference type="SUPFAM" id="SSF54534">
    <property type="entry name" value="FKBP-like"/>
    <property type="match status" value="1"/>
</dbReference>
<dbReference type="Pfam" id="PF13616">
    <property type="entry name" value="Rotamase_3"/>
    <property type="match status" value="1"/>
</dbReference>
<reference evidence="8 9" key="1">
    <citation type="submission" date="2018-12" db="EMBL/GenBank/DDBJ databases">
        <title>The genome sequences of strain 502.</title>
        <authorList>
            <person name="Gao J."/>
            <person name="Sun J."/>
        </authorList>
    </citation>
    <scope>NUCLEOTIDE SEQUENCE [LARGE SCALE GENOMIC DNA]</scope>
    <source>
        <strain evidence="8 9">502</strain>
    </source>
</reference>
<evidence type="ECO:0000256" key="2">
    <source>
        <dbReference type="ARBA" id="ARBA00007656"/>
    </source>
</evidence>
<keyword evidence="4 6" id="KW-0697">Rotamase</keyword>
<evidence type="ECO:0000256" key="5">
    <source>
        <dbReference type="ARBA" id="ARBA00023235"/>
    </source>
</evidence>
<dbReference type="RefSeq" id="WP_125966173.1">
    <property type="nucleotide sequence ID" value="NZ_RXFQ01000014.1"/>
</dbReference>
<organism evidence="8 9">
    <name type="scientific">Variovorax beijingensis</name>
    <dbReference type="NCBI Taxonomy" id="2496117"/>
    <lineage>
        <taxon>Bacteria</taxon>
        <taxon>Pseudomonadati</taxon>
        <taxon>Pseudomonadota</taxon>
        <taxon>Betaproteobacteria</taxon>
        <taxon>Burkholderiales</taxon>
        <taxon>Comamonadaceae</taxon>
        <taxon>Variovorax</taxon>
    </lineage>
</organism>